<protein>
    <submittedName>
        <fullName evidence="1">Uncharacterized protein</fullName>
    </submittedName>
</protein>
<evidence type="ECO:0000313" key="1">
    <source>
        <dbReference type="EMBL" id="SPF39529.1"/>
    </source>
</evidence>
<dbReference type="EMBL" id="OMOF01000123">
    <property type="protein sequence ID" value="SPF39529.1"/>
    <property type="molecule type" value="Genomic_DNA"/>
</dbReference>
<accession>A0A2U3KIL8</accession>
<dbReference type="AlphaFoldDB" id="A0A2U3KIL8"/>
<evidence type="ECO:0000313" key="2">
    <source>
        <dbReference type="Proteomes" id="UP000238916"/>
    </source>
</evidence>
<sequence>MFINKYGHEPLRASLWWPDDRTWCVATEIDFRWTYVGGSQACINELLADTRLEDLATKPEHRGDYPSDVVMNILP</sequence>
<proteinExistence type="predicted"/>
<name>A0A2U3KIL8_9FIRM</name>
<organism evidence="1 2">
    <name type="scientific">Candidatus Desulfosporosinus infrequens</name>
    <dbReference type="NCBI Taxonomy" id="2043169"/>
    <lineage>
        <taxon>Bacteria</taxon>
        <taxon>Bacillati</taxon>
        <taxon>Bacillota</taxon>
        <taxon>Clostridia</taxon>
        <taxon>Eubacteriales</taxon>
        <taxon>Desulfitobacteriaceae</taxon>
        <taxon>Desulfosporosinus</taxon>
    </lineage>
</organism>
<gene>
    <name evidence="1" type="ORF">SBF1_2090002</name>
</gene>
<dbReference type="Proteomes" id="UP000238916">
    <property type="component" value="Unassembled WGS sequence"/>
</dbReference>
<reference evidence="2" key="1">
    <citation type="submission" date="2018-02" db="EMBL/GenBank/DDBJ databases">
        <authorList>
            <person name="Hausmann B."/>
        </authorList>
    </citation>
    <scope>NUCLEOTIDE SEQUENCE [LARGE SCALE GENOMIC DNA]</scope>
    <source>
        <strain evidence="2">Peat soil MAG SbF1</strain>
    </source>
</reference>